<evidence type="ECO:0000256" key="8">
    <source>
        <dbReference type="ARBA" id="ARBA00023242"/>
    </source>
</evidence>
<dbReference type="FunFam" id="1.10.472.10:FF:000035">
    <property type="entry name" value="RB transcriptional corepressor-like 1"/>
    <property type="match status" value="1"/>
</dbReference>
<keyword evidence="8" id="KW-0539">Nucleus</keyword>
<dbReference type="OMA" id="VYCQSTQ"/>
<evidence type="ECO:0000256" key="15">
    <source>
        <dbReference type="SAM" id="MobiDB-lite"/>
    </source>
</evidence>
<dbReference type="InterPro" id="IPR028309">
    <property type="entry name" value="RB_fam"/>
</dbReference>
<proteinExistence type="inferred from homology"/>
<dbReference type="SMART" id="SM01368">
    <property type="entry name" value="RB_A"/>
    <property type="match status" value="1"/>
</dbReference>
<feature type="domain" description="Retinoblastoma-associated protein A-box" evidence="18">
    <location>
        <begin position="388"/>
        <end position="582"/>
    </location>
</feature>
<evidence type="ECO:0000256" key="4">
    <source>
        <dbReference type="ARBA" id="ARBA00022553"/>
    </source>
</evidence>
<dbReference type="Gene3D" id="1.10.472.140">
    <property type="match status" value="1"/>
</dbReference>
<dbReference type="GO" id="GO:0005654">
    <property type="term" value="C:nucleoplasm"/>
    <property type="evidence" value="ECO:0007669"/>
    <property type="project" value="UniProtKB-ARBA"/>
</dbReference>
<evidence type="ECO:0000259" key="17">
    <source>
        <dbReference type="SMART" id="SM01367"/>
    </source>
</evidence>
<dbReference type="eggNOG" id="KOG1010">
    <property type="taxonomic scope" value="Eukaryota"/>
</dbReference>
<evidence type="ECO:0000313" key="20">
    <source>
        <dbReference type="Proteomes" id="UP000014500"/>
    </source>
</evidence>
<keyword evidence="9" id="KW-0131">Cell cycle</keyword>
<comment type="similarity">
    <text evidence="2">Belongs to the retinoblastoma protein (RB) family.</text>
</comment>
<feature type="region of interest" description="Disordered" evidence="15">
    <location>
        <begin position="838"/>
        <end position="865"/>
    </location>
</feature>
<dbReference type="AlphaFoldDB" id="T1J484"/>
<feature type="region of interest" description="Disordered" evidence="15">
    <location>
        <begin position="895"/>
        <end position="926"/>
    </location>
</feature>
<evidence type="ECO:0000256" key="2">
    <source>
        <dbReference type="ARBA" id="ARBA00009475"/>
    </source>
</evidence>
<dbReference type="PANTHER" id="PTHR13742:SF17">
    <property type="entry name" value="RE32990P-RELATED"/>
    <property type="match status" value="1"/>
</dbReference>
<evidence type="ECO:0000256" key="5">
    <source>
        <dbReference type="ARBA" id="ARBA00022853"/>
    </source>
</evidence>
<dbReference type="GO" id="GO:0030154">
    <property type="term" value="P:cell differentiation"/>
    <property type="evidence" value="ECO:0007669"/>
    <property type="project" value="TreeGrafter"/>
</dbReference>
<evidence type="ECO:0000256" key="7">
    <source>
        <dbReference type="ARBA" id="ARBA00023163"/>
    </source>
</evidence>
<organism evidence="19 20">
    <name type="scientific">Strigamia maritima</name>
    <name type="common">European centipede</name>
    <name type="synonym">Geophilus maritimus</name>
    <dbReference type="NCBI Taxonomy" id="126957"/>
    <lineage>
        <taxon>Eukaryota</taxon>
        <taxon>Metazoa</taxon>
        <taxon>Ecdysozoa</taxon>
        <taxon>Arthropoda</taxon>
        <taxon>Myriapoda</taxon>
        <taxon>Chilopoda</taxon>
        <taxon>Pleurostigmophora</taxon>
        <taxon>Geophilomorpha</taxon>
        <taxon>Linotaeniidae</taxon>
        <taxon>Strigamia</taxon>
    </lineage>
</organism>
<dbReference type="FunFam" id="1.10.472.140:FF:000001">
    <property type="entry name" value="Retinoblastoma-like 2, isoform CRA_a"/>
    <property type="match status" value="1"/>
</dbReference>
<dbReference type="EnsemblMetazoa" id="SMAR008415-RA">
    <property type="protein sequence ID" value="SMAR008415-PA"/>
    <property type="gene ID" value="SMAR008415"/>
</dbReference>
<keyword evidence="4" id="KW-0597">Phosphoprotein</keyword>
<dbReference type="GO" id="GO:0000977">
    <property type="term" value="F:RNA polymerase II transcription regulatory region sequence-specific DNA binding"/>
    <property type="evidence" value="ECO:0007669"/>
    <property type="project" value="TreeGrafter"/>
</dbReference>
<comment type="subcellular location">
    <subcellularLocation>
        <location evidence="1">Nucleus</location>
    </subcellularLocation>
</comment>
<feature type="domain" description="Retinoblastoma-associated protein N-terminal" evidence="17">
    <location>
        <begin position="64"/>
        <end position="208"/>
    </location>
</feature>
<evidence type="ECO:0000256" key="14">
    <source>
        <dbReference type="ARBA" id="ARBA00083153"/>
    </source>
</evidence>
<evidence type="ECO:0000256" key="12">
    <source>
        <dbReference type="ARBA" id="ARBA00071617"/>
    </source>
</evidence>
<dbReference type="SMART" id="SM01367">
    <property type="entry name" value="DUF3452"/>
    <property type="match status" value="1"/>
</dbReference>
<dbReference type="FunFam" id="1.10.472.10:FF:000082">
    <property type="entry name" value="retinoblastoma-like protein 1 isoform X1"/>
    <property type="match status" value="1"/>
</dbReference>
<evidence type="ECO:0000259" key="18">
    <source>
        <dbReference type="SMART" id="SM01368"/>
    </source>
</evidence>
<dbReference type="HOGENOM" id="CLU_008943_0_1_1"/>
<dbReference type="GO" id="GO:0000785">
    <property type="term" value="C:chromatin"/>
    <property type="evidence" value="ECO:0007669"/>
    <property type="project" value="TreeGrafter"/>
</dbReference>
<dbReference type="InterPro" id="IPR036915">
    <property type="entry name" value="Cyclin-like_sf"/>
</dbReference>
<keyword evidence="7" id="KW-0804">Transcription</keyword>
<dbReference type="InterPro" id="IPR024599">
    <property type="entry name" value="RB_N"/>
</dbReference>
<accession>T1J484</accession>
<dbReference type="InterPro" id="IPR002720">
    <property type="entry name" value="RB_A"/>
</dbReference>
<keyword evidence="20" id="KW-1185">Reference proteome</keyword>
<dbReference type="SUPFAM" id="SSF47954">
    <property type="entry name" value="Cyclin-like"/>
    <property type="match status" value="2"/>
</dbReference>
<dbReference type="InterPro" id="IPR002719">
    <property type="entry name" value="RB_B"/>
</dbReference>
<dbReference type="GO" id="GO:0006325">
    <property type="term" value="P:chromatin organization"/>
    <property type="evidence" value="ECO:0007669"/>
    <property type="project" value="UniProtKB-KW"/>
</dbReference>
<evidence type="ECO:0000256" key="3">
    <source>
        <dbReference type="ARBA" id="ARBA00022491"/>
    </source>
</evidence>
<dbReference type="Pfam" id="PF01857">
    <property type="entry name" value="RB_B"/>
    <property type="match status" value="1"/>
</dbReference>
<keyword evidence="16" id="KW-0812">Transmembrane</keyword>
<dbReference type="Pfam" id="PF11934">
    <property type="entry name" value="DUF3452"/>
    <property type="match status" value="1"/>
</dbReference>
<comment type="subunit">
    <text evidence="11">Component of the DREAM complex (also named LINC complex) at least composed of E2F4, E2F5, LIN9, LIN37, LIN52, LIN54, MYBL1, MYBL2, RBL1, RBL2, RBBP4, TFDP1 and TFDP2. The complex exists in quiescent cells where it represses cell cycle-dependent genes. It dissociates in S phase when LIN9, LIN37, LIN52 and LIN54 form a subcomplex that binds to MYBL2. Interacts with AATF. Interacts with KDM5A. Interacts with KMT5B and KMT5C. Interacts with USP4. Interacts with RBBP9.</text>
</comment>
<dbReference type="PANTHER" id="PTHR13742">
    <property type="entry name" value="RETINOBLASTOMA-ASSOCIATED PROTEIN RB -RELATED"/>
    <property type="match status" value="1"/>
</dbReference>
<dbReference type="EMBL" id="JH431841">
    <property type="status" value="NOT_ANNOTATED_CDS"/>
    <property type="molecule type" value="Genomic_DNA"/>
</dbReference>
<dbReference type="PhylomeDB" id="T1J484"/>
<keyword evidence="3" id="KW-0678">Repressor</keyword>
<keyword evidence="6" id="KW-0805">Transcription regulation</keyword>
<dbReference type="Pfam" id="PF01858">
    <property type="entry name" value="RB_A"/>
    <property type="match status" value="1"/>
</dbReference>
<evidence type="ECO:0000256" key="9">
    <source>
        <dbReference type="ARBA" id="ARBA00023306"/>
    </source>
</evidence>
<feature type="compositionally biased region" description="Pro residues" evidence="15">
    <location>
        <begin position="903"/>
        <end position="913"/>
    </location>
</feature>
<reference evidence="20" key="1">
    <citation type="submission" date="2011-05" db="EMBL/GenBank/DDBJ databases">
        <authorList>
            <person name="Richards S.R."/>
            <person name="Qu J."/>
            <person name="Jiang H."/>
            <person name="Jhangiani S.N."/>
            <person name="Agravi P."/>
            <person name="Goodspeed R."/>
            <person name="Gross S."/>
            <person name="Mandapat C."/>
            <person name="Jackson L."/>
            <person name="Mathew T."/>
            <person name="Pu L."/>
            <person name="Thornton R."/>
            <person name="Saada N."/>
            <person name="Wilczek-Boney K.B."/>
            <person name="Lee S."/>
            <person name="Kovar C."/>
            <person name="Wu Y."/>
            <person name="Scherer S.E."/>
            <person name="Worley K.C."/>
            <person name="Muzny D.M."/>
            <person name="Gibbs R."/>
        </authorList>
    </citation>
    <scope>NUCLEOTIDE SEQUENCE</scope>
    <source>
        <strain evidence="20">Brora</strain>
    </source>
</reference>
<reference evidence="19" key="2">
    <citation type="submission" date="2015-02" db="UniProtKB">
        <authorList>
            <consortium name="EnsemblMetazoa"/>
        </authorList>
    </citation>
    <scope>IDENTIFICATION</scope>
</reference>
<dbReference type="Gene3D" id="1.10.472.10">
    <property type="entry name" value="Cyclin-like"/>
    <property type="match status" value="3"/>
</dbReference>
<evidence type="ECO:0000256" key="1">
    <source>
        <dbReference type="ARBA" id="ARBA00004123"/>
    </source>
</evidence>
<dbReference type="STRING" id="126957.T1J484"/>
<evidence type="ECO:0000256" key="6">
    <source>
        <dbReference type="ARBA" id="ARBA00023015"/>
    </source>
</evidence>
<evidence type="ECO:0000256" key="10">
    <source>
        <dbReference type="ARBA" id="ARBA00056699"/>
    </source>
</evidence>
<dbReference type="GO" id="GO:2000134">
    <property type="term" value="P:negative regulation of G1/S transition of mitotic cell cycle"/>
    <property type="evidence" value="ECO:0007669"/>
    <property type="project" value="TreeGrafter"/>
</dbReference>
<dbReference type="GO" id="GO:0005667">
    <property type="term" value="C:transcription regulator complex"/>
    <property type="evidence" value="ECO:0007669"/>
    <property type="project" value="TreeGrafter"/>
</dbReference>
<dbReference type="GO" id="GO:1990841">
    <property type="term" value="F:promoter-specific chromatin binding"/>
    <property type="evidence" value="ECO:0007669"/>
    <property type="project" value="UniProtKB-ARBA"/>
</dbReference>
<keyword evidence="5" id="KW-0156">Chromatin regulator</keyword>
<dbReference type="GO" id="GO:0006357">
    <property type="term" value="P:regulation of transcription by RNA polymerase II"/>
    <property type="evidence" value="ECO:0007669"/>
    <property type="project" value="InterPro"/>
</dbReference>
<name>T1J484_STRMM</name>
<keyword evidence="16" id="KW-0472">Membrane</keyword>
<evidence type="ECO:0000256" key="13">
    <source>
        <dbReference type="ARBA" id="ARBA00081549"/>
    </source>
</evidence>
<evidence type="ECO:0000256" key="16">
    <source>
        <dbReference type="SAM" id="Phobius"/>
    </source>
</evidence>
<keyword evidence="16" id="KW-1133">Transmembrane helix</keyword>
<evidence type="ECO:0000256" key="11">
    <source>
        <dbReference type="ARBA" id="ARBA00065472"/>
    </source>
</evidence>
<protein>
    <recommendedName>
        <fullName evidence="12">Retinoblastoma-like protein 1</fullName>
    </recommendedName>
    <alternativeName>
        <fullName evidence="14">107 kDa retinoblastoma-associated protein</fullName>
    </alternativeName>
    <alternativeName>
        <fullName evidence="13">pRb1</fullName>
    </alternativeName>
</protein>
<evidence type="ECO:0000313" key="19">
    <source>
        <dbReference type="EnsemblMetazoa" id="SMAR008415-PA"/>
    </source>
</evidence>
<comment type="function">
    <text evidence="10">Key regulator of entry into cell division. Directly involved in heterochromatin formation by maintaining overall chromatin structure and, in particular, that of constitutive heterochromatin by stabilizing histone methylation. Recruits and targets histone methyltransferases KMT5B and KMT5C, leading to epigenetic transcriptional repression. Controls histone H4 'Lys-20' trimethylation. Probably acts as a transcription repressor by recruiting chromatin-modifying enzymes to promoters. Potent inhibitor of E2F-mediated trans-activation. May act as a tumor suppressor.</text>
</comment>
<feature type="compositionally biased region" description="Polar residues" evidence="15">
    <location>
        <begin position="842"/>
        <end position="857"/>
    </location>
</feature>
<sequence length="1098" mass="124777">MGLYDDSDEDIERRYQNLCADLNMDKNTTVDAWQSYEKINMNYTLEGDTLHWLACALYVSCRSSSVPTVGKSGAVIEGNCVSLTRLLRSCNLSLIQFFNKMKKWQDMANLSPDFRHKVDRLERNFAVSTVIFKKFRPIYLDIFKEPTHVVTKVSRGRKPRRTLCSSADVFSFCWTLFVQVKGNFPAISDDLVNSYHLLLSCIDLIYANAILADRREILNPKFEGLPANFDARDYHPPTEPPCIIDPLCKVHDGLFLEAKGIKEHWWKPHIQRLFDKKVSIGLITLKGKADTMSGLLDLGNFEANSKAVNRTYEEYVLNVGDFDERIFFGEDANVEIGAPSKLPPGDLAARMQVKRNLQQHLENTNSLTPSTPLTGRRYLSAKDTASVTPVSTATQSVSKLQALLSGRKTTPSDLLLEIFKSCKKDPGDNITARVKEMGITFCTQYAQPSDDHPGSQIDFAKKRLQLGESLYYKALENIMVAEKKRVPSTFDFTALLDQEYFHRALFACCLEIVIFSYNSQRIFPWIIEVFNLEPYYFYKVIELLIRAEDGLSRDVVKHLNLIEEQILENLAWKNDSPLWEKIKESEVPPCEEVLLPNQMENVQPVHLLSSPIPHPTVRRLANAERSKAQTKIVYLIKLGETKSVIDNIVPDQSPLAPPATECFNSPAATAKRRLFVPNASNGVAISVDNKNNTETDQSTIATSKQCASKIQKPKKTGSLGLFFRKFYYLASVRLRDLCERLKITDEELQRKMWTCFEYSIIYNTNLMMDRHLDQMIMCAVYVMAKISDKDQPFQEIMRCYRMQPQAASHVNILFTLVLTADLSFQVYRSVLLCTRKRRHSGSSDGSKTGASGSNSPVSLDREDDRGINKNIRKLEDCNKNIFPILDEKRKERLTIRSSSTLPLPHPSSQPPTPTRLAGTGSSFESEDRGDLVKFYNTIYVQKLQSFVLKFSAANINKKIESPPLSPLPMLKAYPTSPRRRVTTSHSVYISPLKASHVSSPPNRPLSYSFSRSPADDLRAINIMLRRGERKIGKKILQDDSDCESPSKRPCPDLALRKIQNVITERQVAVYFIISIVGFDLKFFAFLSVVLTLKWFPYK</sequence>
<dbReference type="Proteomes" id="UP000014500">
    <property type="component" value="Unassembled WGS sequence"/>
</dbReference>
<feature type="transmembrane region" description="Helical" evidence="16">
    <location>
        <begin position="1067"/>
        <end position="1092"/>
    </location>
</feature>